<proteinExistence type="predicted"/>
<reference evidence="1 2" key="1">
    <citation type="journal article" date="2014" name="Nat. Commun.">
        <title>Klebsormidium flaccidum genome reveals primary factors for plant terrestrial adaptation.</title>
        <authorList>
            <person name="Hori K."/>
            <person name="Maruyama F."/>
            <person name="Fujisawa T."/>
            <person name="Togashi T."/>
            <person name="Yamamoto N."/>
            <person name="Seo M."/>
            <person name="Sato S."/>
            <person name="Yamada T."/>
            <person name="Mori H."/>
            <person name="Tajima N."/>
            <person name="Moriyama T."/>
            <person name="Ikeuchi M."/>
            <person name="Watanabe M."/>
            <person name="Wada H."/>
            <person name="Kobayashi K."/>
            <person name="Saito M."/>
            <person name="Masuda T."/>
            <person name="Sasaki-Sekimoto Y."/>
            <person name="Mashiguchi K."/>
            <person name="Awai K."/>
            <person name="Shimojima M."/>
            <person name="Masuda S."/>
            <person name="Iwai M."/>
            <person name="Nobusawa T."/>
            <person name="Narise T."/>
            <person name="Kondo S."/>
            <person name="Saito H."/>
            <person name="Sato R."/>
            <person name="Murakawa M."/>
            <person name="Ihara Y."/>
            <person name="Oshima-Yamada Y."/>
            <person name="Ohtaka K."/>
            <person name="Satoh M."/>
            <person name="Sonobe K."/>
            <person name="Ishii M."/>
            <person name="Ohtani R."/>
            <person name="Kanamori-Sato M."/>
            <person name="Honoki R."/>
            <person name="Miyazaki D."/>
            <person name="Mochizuki H."/>
            <person name="Umetsu J."/>
            <person name="Higashi K."/>
            <person name="Shibata D."/>
            <person name="Kamiya Y."/>
            <person name="Sato N."/>
            <person name="Nakamura Y."/>
            <person name="Tabata S."/>
            <person name="Ida S."/>
            <person name="Kurokawa K."/>
            <person name="Ohta H."/>
        </authorList>
    </citation>
    <scope>NUCLEOTIDE SEQUENCE [LARGE SCALE GENOMIC DNA]</scope>
    <source>
        <strain evidence="1 2">NIES-2285</strain>
    </source>
</reference>
<dbReference type="EMBL" id="DF237015">
    <property type="protein sequence ID" value="GAQ80940.1"/>
    <property type="molecule type" value="Genomic_DNA"/>
</dbReference>
<keyword evidence="2" id="KW-1185">Reference proteome</keyword>
<dbReference type="Proteomes" id="UP000054558">
    <property type="component" value="Unassembled WGS sequence"/>
</dbReference>
<protein>
    <submittedName>
        <fullName evidence="1">Uncharacterized protein</fullName>
    </submittedName>
</protein>
<gene>
    <name evidence="1" type="ORF">KFL_000660350</name>
</gene>
<sequence>MPSFPVTVYDALTELKQLRAQGAESHCARDRYLRLLQELLAYKGGAFVKDILQKHLLSDKIAGLPSLPVELVTRAVDCTLLLTYALTISEEGQQWAVDQGLIRIHAAIARMSGEGIDGVAKQL</sequence>
<accession>A0A1Y1HQN7</accession>
<name>A0A1Y1HQN7_KLENI</name>
<evidence type="ECO:0000313" key="2">
    <source>
        <dbReference type="Proteomes" id="UP000054558"/>
    </source>
</evidence>
<evidence type="ECO:0000313" key="1">
    <source>
        <dbReference type="EMBL" id="GAQ80940.1"/>
    </source>
</evidence>
<organism evidence="1 2">
    <name type="scientific">Klebsormidium nitens</name>
    <name type="common">Green alga</name>
    <name type="synonym">Ulothrix nitens</name>
    <dbReference type="NCBI Taxonomy" id="105231"/>
    <lineage>
        <taxon>Eukaryota</taxon>
        <taxon>Viridiplantae</taxon>
        <taxon>Streptophyta</taxon>
        <taxon>Klebsormidiophyceae</taxon>
        <taxon>Klebsormidiales</taxon>
        <taxon>Klebsormidiaceae</taxon>
        <taxon>Klebsormidium</taxon>
    </lineage>
</organism>
<dbReference type="AlphaFoldDB" id="A0A1Y1HQN7"/>